<dbReference type="KEGG" id="abac:LuPra_03904"/>
<keyword evidence="2" id="KW-1185">Reference proteome</keyword>
<evidence type="ECO:0000313" key="2">
    <source>
        <dbReference type="Proteomes" id="UP000076079"/>
    </source>
</evidence>
<reference evidence="1 2" key="1">
    <citation type="journal article" date="2016" name="Genome Announc.">
        <title>First Complete Genome Sequence of a Subdivision 6 Acidobacterium Strain.</title>
        <authorList>
            <person name="Huang S."/>
            <person name="Vieira S."/>
            <person name="Bunk B."/>
            <person name="Riedel T."/>
            <person name="Sproer C."/>
            <person name="Overmann J."/>
        </authorList>
    </citation>
    <scope>NUCLEOTIDE SEQUENCE [LARGE SCALE GENOMIC DNA]</scope>
    <source>
        <strain evidence="2">DSM 100886 HEG_-6_39</strain>
    </source>
</reference>
<name>A0A143PQ01_LUTPR</name>
<accession>A0A143PQ01</accession>
<dbReference type="RefSeq" id="WP_110172280.1">
    <property type="nucleotide sequence ID" value="NZ_CP015136.1"/>
</dbReference>
<gene>
    <name evidence="1" type="ORF">LuPra_03904</name>
</gene>
<sequence length="80" mass="9265">MHPHDGQPDALIDDPLDAVMWELRKGSRVARCELWRHPLGWELRCAVDNKVRQTAVQRRPETAEDLAHDWQHAFAGKGWS</sequence>
<dbReference type="AlphaFoldDB" id="A0A143PQ01"/>
<dbReference type="EMBL" id="CP015136">
    <property type="protein sequence ID" value="AMY10665.1"/>
    <property type="molecule type" value="Genomic_DNA"/>
</dbReference>
<evidence type="ECO:0000313" key="1">
    <source>
        <dbReference type="EMBL" id="AMY10665.1"/>
    </source>
</evidence>
<dbReference type="Proteomes" id="UP000076079">
    <property type="component" value="Chromosome"/>
</dbReference>
<proteinExistence type="predicted"/>
<protein>
    <submittedName>
        <fullName evidence="1">Uncharacterized protein</fullName>
    </submittedName>
</protein>
<organism evidence="1 2">
    <name type="scientific">Luteitalea pratensis</name>
    <dbReference type="NCBI Taxonomy" id="1855912"/>
    <lineage>
        <taxon>Bacteria</taxon>
        <taxon>Pseudomonadati</taxon>
        <taxon>Acidobacteriota</taxon>
        <taxon>Vicinamibacteria</taxon>
        <taxon>Vicinamibacterales</taxon>
        <taxon>Vicinamibacteraceae</taxon>
        <taxon>Luteitalea</taxon>
    </lineage>
</organism>
<reference evidence="2" key="2">
    <citation type="submission" date="2016-04" db="EMBL/GenBank/DDBJ databases">
        <title>First Complete Genome Sequence of a Subdivision 6 Acidobacterium.</title>
        <authorList>
            <person name="Huang S."/>
            <person name="Vieira S."/>
            <person name="Bunk B."/>
            <person name="Riedel T."/>
            <person name="Sproeer C."/>
            <person name="Overmann J."/>
        </authorList>
    </citation>
    <scope>NUCLEOTIDE SEQUENCE [LARGE SCALE GENOMIC DNA]</scope>
    <source>
        <strain evidence="2">DSM 100886 HEG_-6_39</strain>
    </source>
</reference>